<organism evidence="2 3">
    <name type="scientific">Acetivibrio straminisolvens JCM 21531</name>
    <dbReference type="NCBI Taxonomy" id="1294263"/>
    <lineage>
        <taxon>Bacteria</taxon>
        <taxon>Bacillati</taxon>
        <taxon>Bacillota</taxon>
        <taxon>Clostridia</taxon>
        <taxon>Eubacteriales</taxon>
        <taxon>Oscillospiraceae</taxon>
        <taxon>Acetivibrio</taxon>
    </lineage>
</organism>
<reference evidence="2" key="1">
    <citation type="journal article" date="2014" name="Genome Announc.">
        <title>Draft Genome Sequence of Clostridium straminisolvens Strain JCM 21531T, Isolated from a Cellulose-Degrading Bacterial Community.</title>
        <authorList>
            <person name="Yuki M."/>
            <person name="Oshima K."/>
            <person name="Suda W."/>
            <person name="Sakamoto M."/>
            <person name="Kitamura K."/>
            <person name="Iida T."/>
            <person name="Hattori M."/>
            <person name="Ohkuma M."/>
        </authorList>
    </citation>
    <scope>NUCLEOTIDE SEQUENCE [LARGE SCALE GENOMIC DNA]</scope>
    <source>
        <strain evidence="2">JCM 21531</strain>
    </source>
</reference>
<dbReference type="OrthoDB" id="2084150at2"/>
<keyword evidence="3" id="KW-1185">Reference proteome</keyword>
<proteinExistence type="predicted"/>
<name>W4V0R7_9FIRM</name>
<feature type="compositionally biased region" description="Polar residues" evidence="1">
    <location>
        <begin position="80"/>
        <end position="99"/>
    </location>
</feature>
<dbReference type="EMBL" id="BAVR01000004">
    <property type="protein sequence ID" value="GAE87080.1"/>
    <property type="molecule type" value="Genomic_DNA"/>
</dbReference>
<dbReference type="RefSeq" id="WP_038286899.1">
    <property type="nucleotide sequence ID" value="NZ_BAVR01000004.1"/>
</dbReference>
<evidence type="ECO:0000313" key="3">
    <source>
        <dbReference type="Proteomes" id="UP000019109"/>
    </source>
</evidence>
<protein>
    <submittedName>
        <fullName evidence="2">Uncharacterized protein</fullName>
    </submittedName>
</protein>
<evidence type="ECO:0000256" key="1">
    <source>
        <dbReference type="SAM" id="MobiDB-lite"/>
    </source>
</evidence>
<comment type="caution">
    <text evidence="2">The sequence shown here is derived from an EMBL/GenBank/DDBJ whole genome shotgun (WGS) entry which is preliminary data.</text>
</comment>
<dbReference type="STRING" id="1294263.JCM21531_425"/>
<gene>
    <name evidence="2" type="ORF">JCM21531_425</name>
</gene>
<evidence type="ECO:0000313" key="2">
    <source>
        <dbReference type="EMBL" id="GAE87080.1"/>
    </source>
</evidence>
<dbReference type="Proteomes" id="UP000019109">
    <property type="component" value="Unassembled WGS sequence"/>
</dbReference>
<accession>W4V0R7</accession>
<sequence>MKKGIVVILVVLLTIGAGFIVPVMMNRDVGGVNNKPDNTAYIPAGTQEPLSTQKADRTADVAFGSTPTPTGYILPSDTLQESSEETVTGNQGKTQTSGAKTLVKGSQEWIDKKIEEHRDEILDEDLADFRRIFPKVDIGYVQSLGNGGYTDEEMEQLKSYLYRTLGAGDYERAKILFYRYSYILEED</sequence>
<dbReference type="AlphaFoldDB" id="W4V0R7"/>
<feature type="region of interest" description="Disordered" evidence="1">
    <location>
        <begin position="80"/>
        <end position="100"/>
    </location>
</feature>